<feature type="region of interest" description="Disordered" evidence="1">
    <location>
        <begin position="275"/>
        <end position="295"/>
    </location>
</feature>
<evidence type="ECO:0000256" key="1">
    <source>
        <dbReference type="SAM" id="MobiDB-lite"/>
    </source>
</evidence>
<protein>
    <recommendedName>
        <fullName evidence="4">Transposase</fullName>
    </recommendedName>
</protein>
<proteinExistence type="predicted"/>
<dbReference type="AlphaFoldDB" id="A0A9R0J0N0"/>
<reference evidence="2" key="1">
    <citation type="journal article" date="2021" name="Nat. Commun.">
        <title>Genomic analyses provide insights into spinach domestication and the genetic basis of agronomic traits.</title>
        <authorList>
            <person name="Cai X."/>
            <person name="Sun X."/>
            <person name="Xu C."/>
            <person name="Sun H."/>
            <person name="Wang X."/>
            <person name="Ge C."/>
            <person name="Zhang Z."/>
            <person name="Wang Q."/>
            <person name="Fei Z."/>
            <person name="Jiao C."/>
            <person name="Wang Q."/>
        </authorList>
    </citation>
    <scope>NUCLEOTIDE SEQUENCE [LARGE SCALE GENOMIC DNA]</scope>
    <source>
        <strain evidence="2">cv. Varoflay</strain>
    </source>
</reference>
<sequence length="295" mass="34068">MYDFVHLDEKWFYLSKKSQRSYLAKGEKDKYRSASSSKFIPKVMFTGIVARPRFNEQADCTFDGKIGIFTFTYQAEAKRSSKNILKGTMETKIVEFVNQKVTRPMLINEIVPTIKAKWPRDGRHKIIFIQQDNAKAHISQEDPECQQVYQQEGFTFILLNQPPNSPDLNILDLRFFKSIQSFMHKKMPKDVDKMMEAVNEAFYELEPITLSHVWTTLQYVMNEILKAKGSNNYDLPHVNKKKLAAEGRLEEQVSALMWALIKAWQALYGEEEDNTNIAPTSNAHTNIASTSNAHD</sequence>
<accession>A0A9R0J0N0</accession>
<dbReference type="Gene3D" id="3.30.420.10">
    <property type="entry name" value="Ribonuclease H-like superfamily/Ribonuclease H"/>
    <property type="match status" value="1"/>
</dbReference>
<dbReference type="Proteomes" id="UP000813463">
    <property type="component" value="Chromosome 2"/>
</dbReference>
<dbReference type="GeneID" id="110797992"/>
<evidence type="ECO:0000313" key="2">
    <source>
        <dbReference type="Proteomes" id="UP000813463"/>
    </source>
</evidence>
<dbReference type="PANTHER" id="PTHR47169:SF3">
    <property type="match status" value="1"/>
</dbReference>
<dbReference type="KEGG" id="soe:110797992"/>
<evidence type="ECO:0008006" key="4">
    <source>
        <dbReference type="Google" id="ProtNLM"/>
    </source>
</evidence>
<dbReference type="InterPro" id="IPR036397">
    <property type="entry name" value="RNaseH_sf"/>
</dbReference>
<name>A0A9R0J0N0_SPIOL</name>
<organism evidence="2 3">
    <name type="scientific">Spinacia oleracea</name>
    <name type="common">Spinach</name>
    <dbReference type="NCBI Taxonomy" id="3562"/>
    <lineage>
        <taxon>Eukaryota</taxon>
        <taxon>Viridiplantae</taxon>
        <taxon>Streptophyta</taxon>
        <taxon>Embryophyta</taxon>
        <taxon>Tracheophyta</taxon>
        <taxon>Spermatophyta</taxon>
        <taxon>Magnoliopsida</taxon>
        <taxon>eudicotyledons</taxon>
        <taxon>Gunneridae</taxon>
        <taxon>Pentapetalae</taxon>
        <taxon>Caryophyllales</taxon>
        <taxon>Chenopodiaceae</taxon>
        <taxon>Chenopodioideae</taxon>
        <taxon>Anserineae</taxon>
        <taxon>Spinacia</taxon>
    </lineage>
</organism>
<keyword evidence="2" id="KW-1185">Reference proteome</keyword>
<dbReference type="PANTHER" id="PTHR47169">
    <property type="entry name" value="OS01G0541250 PROTEIN"/>
    <property type="match status" value="1"/>
</dbReference>
<evidence type="ECO:0000313" key="3">
    <source>
        <dbReference type="RefSeq" id="XP_021858811.2"/>
    </source>
</evidence>
<reference evidence="3" key="2">
    <citation type="submission" date="2025-08" db="UniProtKB">
        <authorList>
            <consortium name="RefSeq"/>
        </authorList>
    </citation>
    <scope>IDENTIFICATION</scope>
    <source>
        <tissue evidence="3">Leaf</tissue>
    </source>
</reference>
<gene>
    <name evidence="3" type="primary">LOC110797992</name>
</gene>
<dbReference type="RefSeq" id="XP_021858811.2">
    <property type="nucleotide sequence ID" value="XM_022003119.2"/>
</dbReference>
<dbReference type="GO" id="GO:0003676">
    <property type="term" value="F:nucleic acid binding"/>
    <property type="evidence" value="ECO:0007669"/>
    <property type="project" value="InterPro"/>
</dbReference>